<keyword evidence="1" id="KW-0460">Magnesium</keyword>
<proteinExistence type="predicted"/>
<dbReference type="SUPFAM" id="SSF101478">
    <property type="entry name" value="ADP-ribosylglycohydrolase"/>
    <property type="match status" value="1"/>
</dbReference>
<dbReference type="AlphaFoldDB" id="A0A9D2ISA5"/>
<evidence type="ECO:0000313" key="2">
    <source>
        <dbReference type="EMBL" id="HIZ21434.1"/>
    </source>
</evidence>
<keyword evidence="1" id="KW-0479">Metal-binding</keyword>
<dbReference type="InterPro" id="IPR005502">
    <property type="entry name" value="Ribosyl_crysJ1"/>
</dbReference>
<protein>
    <submittedName>
        <fullName evidence="2">ADP-ribosylglycohydrolase family protein</fullName>
    </submittedName>
</protein>
<reference evidence="2" key="1">
    <citation type="journal article" date="2021" name="PeerJ">
        <title>Extensive microbial diversity within the chicken gut microbiome revealed by metagenomics and culture.</title>
        <authorList>
            <person name="Gilroy R."/>
            <person name="Ravi A."/>
            <person name="Getino M."/>
            <person name="Pursley I."/>
            <person name="Horton D.L."/>
            <person name="Alikhan N.F."/>
            <person name="Baker D."/>
            <person name="Gharbi K."/>
            <person name="Hall N."/>
            <person name="Watson M."/>
            <person name="Adriaenssens E.M."/>
            <person name="Foster-Nyarko E."/>
            <person name="Jarju S."/>
            <person name="Secka A."/>
            <person name="Antonio M."/>
            <person name="Oren A."/>
            <person name="Chaudhuri R.R."/>
            <person name="La Ragione R."/>
            <person name="Hildebrand F."/>
            <person name="Pallen M.J."/>
        </authorList>
    </citation>
    <scope>NUCLEOTIDE SEQUENCE</scope>
    <source>
        <strain evidence="2">14324</strain>
    </source>
</reference>
<name>A0A9D2ISA5_9FIRM</name>
<comment type="cofactor">
    <cofactor evidence="1">
        <name>Mg(2+)</name>
        <dbReference type="ChEBI" id="CHEBI:18420"/>
    </cofactor>
    <text evidence="1">Binds 2 magnesium ions per subunit.</text>
</comment>
<feature type="binding site" evidence="1">
    <location>
        <position position="206"/>
    </location>
    <ligand>
        <name>Mg(2+)</name>
        <dbReference type="ChEBI" id="CHEBI:18420"/>
        <label>1</label>
    </ligand>
</feature>
<feature type="binding site" evidence="1">
    <location>
        <position position="414"/>
    </location>
    <ligand>
        <name>Mg(2+)</name>
        <dbReference type="ChEBI" id="CHEBI:18420"/>
        <label>1</label>
    </ligand>
</feature>
<gene>
    <name evidence="2" type="ORF">IAA21_01370</name>
</gene>
<dbReference type="GO" id="GO:0046872">
    <property type="term" value="F:metal ion binding"/>
    <property type="evidence" value="ECO:0007669"/>
    <property type="project" value="UniProtKB-KW"/>
</dbReference>
<organism evidence="2 3">
    <name type="scientific">Candidatus Blautia faecigallinarum</name>
    <dbReference type="NCBI Taxonomy" id="2838488"/>
    <lineage>
        <taxon>Bacteria</taxon>
        <taxon>Bacillati</taxon>
        <taxon>Bacillota</taxon>
        <taxon>Clostridia</taxon>
        <taxon>Lachnospirales</taxon>
        <taxon>Lachnospiraceae</taxon>
        <taxon>Blautia</taxon>
    </lineage>
</organism>
<dbReference type="Gene3D" id="1.10.4080.10">
    <property type="entry name" value="ADP-ribosylation/Crystallin J1"/>
    <property type="match status" value="1"/>
</dbReference>
<evidence type="ECO:0000313" key="3">
    <source>
        <dbReference type="Proteomes" id="UP000824041"/>
    </source>
</evidence>
<feature type="binding site" evidence="1">
    <location>
        <position position="412"/>
    </location>
    <ligand>
        <name>Mg(2+)</name>
        <dbReference type="ChEBI" id="CHEBI:18420"/>
        <label>1</label>
    </ligand>
</feature>
<dbReference type="EMBL" id="DXBU01000017">
    <property type="protein sequence ID" value="HIZ21434.1"/>
    <property type="molecule type" value="Genomic_DNA"/>
</dbReference>
<feature type="binding site" evidence="1">
    <location>
        <position position="207"/>
    </location>
    <ligand>
        <name>Mg(2+)</name>
        <dbReference type="ChEBI" id="CHEBI:18420"/>
        <label>1</label>
    </ligand>
</feature>
<dbReference type="Pfam" id="PF03747">
    <property type="entry name" value="ADP_ribosyl_GH"/>
    <property type="match status" value="1"/>
</dbReference>
<evidence type="ECO:0000256" key="1">
    <source>
        <dbReference type="PIRSR" id="PIRSR605502-1"/>
    </source>
</evidence>
<dbReference type="InterPro" id="IPR036705">
    <property type="entry name" value="Ribosyl_crysJ1_sf"/>
</dbReference>
<reference evidence="2" key="2">
    <citation type="submission" date="2021-04" db="EMBL/GenBank/DDBJ databases">
        <authorList>
            <person name="Gilroy R."/>
        </authorList>
    </citation>
    <scope>NUCLEOTIDE SEQUENCE</scope>
    <source>
        <strain evidence="2">14324</strain>
    </source>
</reference>
<accession>A0A9D2ISA5</accession>
<sequence>MKILQKGEKYMKAWEIAQKVFTEAKPVIRTEEEQTWTDNVDVSGFYDQNLALDWGSNVPGSGAPEKIMVAAVQALENRGYQVSQAGYRYLEEGLRAHADRDFVRLHQLSALLRRELAHAVKDESSPYWDYKYYTSFEEYEMAVSFPEAVPVDTSTEDFKEKIHAGWLAQLIGGAMGTMVEGYTHENLVKAFGDVKGYLRQPNTYNDDITFELAFLDAFSKNGYNITSEDIALSWVGLIPCGWSAEELAIRNIKNGIFPPESGTYRNPFNEWIGAQMRGAICGMTAPGDPYLAAGLAWKDGEVSHANNGILGEVFNAVMASLAFVTDDIREIVKKAMDMIPKDSEYYSVISFAYDCCLRYEDWEDALRACEEKYHRYNWIHAYPNACCEIIALIYGNGDFRETLHIITMCGIDVDCNAGMIMPLLAIQQGISSIPEELIHPAFGELITYMRGEYRKLSMEELVQKTINSIRNAEHQK</sequence>
<comment type="caution">
    <text evidence="2">The sequence shown here is derived from an EMBL/GenBank/DDBJ whole genome shotgun (WGS) entry which is preliminary data.</text>
</comment>
<dbReference type="Proteomes" id="UP000824041">
    <property type="component" value="Unassembled WGS sequence"/>
</dbReference>